<dbReference type="AlphaFoldDB" id="A0A482W3K3"/>
<protein>
    <submittedName>
        <fullName evidence="2">Uncharacterized protein</fullName>
    </submittedName>
</protein>
<sequence>MTHFTHCALLTKDTVRNIDVSLQQACDAGESAIVELMDVLEENILQLCKAYQDCLKKQIEIIRDASELGPLSSKWDDLPEYRSLSVELSQELSNFTAVVNTIGQMIRNETIKHITQQKKCMNLIAGKHKELEAILKKQTEEIKKLESKILDVKRESIVKAR</sequence>
<keyword evidence="1" id="KW-0175">Coiled coil</keyword>
<dbReference type="Proteomes" id="UP000292052">
    <property type="component" value="Unassembled WGS sequence"/>
</dbReference>
<dbReference type="EMBL" id="QDEB01037087">
    <property type="protein sequence ID" value="RZC39138.1"/>
    <property type="molecule type" value="Genomic_DNA"/>
</dbReference>
<reference evidence="2 3" key="1">
    <citation type="submission" date="2017-03" db="EMBL/GenBank/DDBJ databases">
        <title>Genome of the blue death feigning beetle - Asbolus verrucosus.</title>
        <authorList>
            <person name="Rider S.D."/>
        </authorList>
    </citation>
    <scope>NUCLEOTIDE SEQUENCE [LARGE SCALE GENOMIC DNA]</scope>
    <source>
        <strain evidence="2">Butters</strain>
        <tissue evidence="2">Head and leg muscle</tissue>
    </source>
</reference>
<gene>
    <name evidence="2" type="ORF">BDFB_005531</name>
</gene>
<accession>A0A482W3K3</accession>
<keyword evidence="3" id="KW-1185">Reference proteome</keyword>
<evidence type="ECO:0000256" key="1">
    <source>
        <dbReference type="SAM" id="Coils"/>
    </source>
</evidence>
<evidence type="ECO:0000313" key="3">
    <source>
        <dbReference type="Proteomes" id="UP000292052"/>
    </source>
</evidence>
<proteinExistence type="predicted"/>
<dbReference type="OrthoDB" id="6683829at2759"/>
<evidence type="ECO:0000313" key="2">
    <source>
        <dbReference type="EMBL" id="RZC39138.1"/>
    </source>
</evidence>
<comment type="caution">
    <text evidence="2">The sequence shown here is derived from an EMBL/GenBank/DDBJ whole genome shotgun (WGS) entry which is preliminary data.</text>
</comment>
<organism evidence="2 3">
    <name type="scientific">Asbolus verrucosus</name>
    <name type="common">Desert ironclad beetle</name>
    <dbReference type="NCBI Taxonomy" id="1661398"/>
    <lineage>
        <taxon>Eukaryota</taxon>
        <taxon>Metazoa</taxon>
        <taxon>Ecdysozoa</taxon>
        <taxon>Arthropoda</taxon>
        <taxon>Hexapoda</taxon>
        <taxon>Insecta</taxon>
        <taxon>Pterygota</taxon>
        <taxon>Neoptera</taxon>
        <taxon>Endopterygota</taxon>
        <taxon>Coleoptera</taxon>
        <taxon>Polyphaga</taxon>
        <taxon>Cucujiformia</taxon>
        <taxon>Tenebrionidae</taxon>
        <taxon>Pimeliinae</taxon>
        <taxon>Asbolus</taxon>
    </lineage>
</organism>
<name>A0A482W3K3_ASBVE</name>
<feature type="coiled-coil region" evidence="1">
    <location>
        <begin position="128"/>
        <end position="155"/>
    </location>
</feature>